<comment type="subunit">
    <text evidence="9">Homohexamer.</text>
</comment>
<dbReference type="OrthoDB" id="9806661at2"/>
<evidence type="ECO:0000256" key="4">
    <source>
        <dbReference type="ARBA" id="ARBA00022741"/>
    </source>
</evidence>
<evidence type="ECO:0000313" key="12">
    <source>
        <dbReference type="Proteomes" id="UP000199287"/>
    </source>
</evidence>
<dbReference type="Gene3D" id="3.40.50.620">
    <property type="entry name" value="HUPs"/>
    <property type="match status" value="1"/>
</dbReference>
<evidence type="ECO:0000256" key="8">
    <source>
        <dbReference type="ARBA" id="ARBA00029346"/>
    </source>
</evidence>
<protein>
    <recommendedName>
        <fullName evidence="9">Phosphopantetheine adenylyltransferase</fullName>
        <ecNumber evidence="9">2.7.7.3</ecNumber>
    </recommendedName>
    <alternativeName>
        <fullName evidence="9">Dephospho-CoA pyrophosphorylase</fullName>
    </alternativeName>
    <alternativeName>
        <fullName evidence="9">Pantetheine-phosphate adenylyltransferase</fullName>
        <shortName evidence="9">PPAT</shortName>
    </alternativeName>
</protein>
<dbReference type="PANTHER" id="PTHR21342">
    <property type="entry name" value="PHOSPHOPANTETHEINE ADENYLYLTRANSFERASE"/>
    <property type="match status" value="1"/>
</dbReference>
<evidence type="ECO:0000259" key="10">
    <source>
        <dbReference type="Pfam" id="PF01467"/>
    </source>
</evidence>
<dbReference type="PRINTS" id="PR01020">
    <property type="entry name" value="LPSBIOSNTHSS"/>
</dbReference>
<keyword evidence="2 9" id="KW-0808">Transferase</keyword>
<keyword evidence="6 9" id="KW-0460">Magnesium</keyword>
<feature type="site" description="Transition state stabilizer" evidence="9">
    <location>
        <position position="17"/>
    </location>
</feature>
<keyword evidence="5 9" id="KW-0067">ATP-binding</keyword>
<keyword evidence="12" id="KW-1185">Reference proteome</keyword>
<dbReference type="CDD" id="cd02163">
    <property type="entry name" value="PPAT"/>
    <property type="match status" value="1"/>
</dbReference>
<dbReference type="GO" id="GO:0005524">
    <property type="term" value="F:ATP binding"/>
    <property type="evidence" value="ECO:0007669"/>
    <property type="project" value="UniProtKB-KW"/>
</dbReference>
<reference evidence="12" key="1">
    <citation type="submission" date="2016-10" db="EMBL/GenBank/DDBJ databases">
        <authorList>
            <person name="Varghese N."/>
            <person name="Submissions S."/>
        </authorList>
    </citation>
    <scope>NUCLEOTIDE SEQUENCE [LARGE SCALE GENOMIC DNA]</scope>
    <source>
        <strain evidence="12">Z-7934</strain>
    </source>
</reference>
<feature type="binding site" evidence="9">
    <location>
        <position position="17"/>
    </location>
    <ligand>
        <name>ATP</name>
        <dbReference type="ChEBI" id="CHEBI:30616"/>
    </ligand>
</feature>
<evidence type="ECO:0000256" key="6">
    <source>
        <dbReference type="ARBA" id="ARBA00022842"/>
    </source>
</evidence>
<feature type="binding site" evidence="9">
    <location>
        <begin position="9"/>
        <end position="10"/>
    </location>
    <ligand>
        <name>ATP</name>
        <dbReference type="ChEBI" id="CHEBI:30616"/>
    </ligand>
</feature>
<comment type="catalytic activity">
    <reaction evidence="8 9">
        <text>(R)-4'-phosphopantetheine + ATP + H(+) = 3'-dephospho-CoA + diphosphate</text>
        <dbReference type="Rhea" id="RHEA:19801"/>
        <dbReference type="ChEBI" id="CHEBI:15378"/>
        <dbReference type="ChEBI" id="CHEBI:30616"/>
        <dbReference type="ChEBI" id="CHEBI:33019"/>
        <dbReference type="ChEBI" id="CHEBI:57328"/>
        <dbReference type="ChEBI" id="CHEBI:61723"/>
        <dbReference type="EC" id="2.7.7.3"/>
    </reaction>
</comment>
<evidence type="ECO:0000256" key="7">
    <source>
        <dbReference type="ARBA" id="ARBA00022993"/>
    </source>
</evidence>
<comment type="pathway">
    <text evidence="9">Cofactor biosynthesis; coenzyme A biosynthesis; CoA from (R)-pantothenate: step 4/5.</text>
</comment>
<feature type="domain" description="Cytidyltransferase-like" evidence="10">
    <location>
        <begin position="5"/>
        <end position="133"/>
    </location>
</feature>
<evidence type="ECO:0000256" key="2">
    <source>
        <dbReference type="ARBA" id="ARBA00022679"/>
    </source>
</evidence>
<proteinExistence type="inferred from homology"/>
<keyword evidence="4 9" id="KW-0547">Nucleotide-binding</keyword>
<dbReference type="Pfam" id="PF01467">
    <property type="entry name" value="CTP_transf_like"/>
    <property type="match status" value="1"/>
</dbReference>
<comment type="subcellular location">
    <subcellularLocation>
        <location evidence="9">Cytoplasm</location>
    </subcellularLocation>
</comment>
<dbReference type="InterPro" id="IPR014729">
    <property type="entry name" value="Rossmann-like_a/b/a_fold"/>
</dbReference>
<dbReference type="STRING" id="69895.SAMN05192551_101292"/>
<evidence type="ECO:0000256" key="9">
    <source>
        <dbReference type="HAMAP-Rule" id="MF_00151"/>
    </source>
</evidence>
<organism evidence="11 12">
    <name type="scientific">Tindallia magadiensis</name>
    <dbReference type="NCBI Taxonomy" id="69895"/>
    <lineage>
        <taxon>Bacteria</taxon>
        <taxon>Bacillati</taxon>
        <taxon>Bacillota</taxon>
        <taxon>Clostridia</taxon>
        <taxon>Peptostreptococcales</taxon>
        <taxon>Tindalliaceae</taxon>
        <taxon>Tindallia</taxon>
    </lineage>
</organism>
<dbReference type="AlphaFoldDB" id="A0A1I3ALM9"/>
<sequence>MTVAIYPGSFDPITNGHLDIILRAASVYDEVVVTVMSNHSKKPMFSLSKRVELIEKVTQNLTNVTVEAYSGLLVDFANEKNAKVIIKGLRAVSDFEYEFQMALMNRKLNQNIETMFLMTQSQYSYLSSSVVKEVARLGGCIKELVPEIIEHEIVRGFKKE</sequence>
<dbReference type="EMBL" id="FOQA01000001">
    <property type="protein sequence ID" value="SFH50988.1"/>
    <property type="molecule type" value="Genomic_DNA"/>
</dbReference>
<name>A0A1I3ALM9_9FIRM</name>
<comment type="cofactor">
    <cofactor evidence="9">
        <name>Mg(2+)</name>
        <dbReference type="ChEBI" id="CHEBI:18420"/>
    </cofactor>
</comment>
<dbReference type="HAMAP" id="MF_00151">
    <property type="entry name" value="PPAT_bact"/>
    <property type="match status" value="1"/>
</dbReference>
<dbReference type="GO" id="GO:0005737">
    <property type="term" value="C:cytoplasm"/>
    <property type="evidence" value="ECO:0007669"/>
    <property type="project" value="UniProtKB-SubCell"/>
</dbReference>
<feature type="binding site" evidence="9">
    <location>
        <begin position="123"/>
        <end position="129"/>
    </location>
    <ligand>
        <name>ATP</name>
        <dbReference type="ChEBI" id="CHEBI:30616"/>
    </ligand>
</feature>
<keyword evidence="7 9" id="KW-0173">Coenzyme A biosynthesis</keyword>
<dbReference type="PANTHER" id="PTHR21342:SF1">
    <property type="entry name" value="PHOSPHOPANTETHEINE ADENYLYLTRANSFERASE"/>
    <property type="match status" value="1"/>
</dbReference>
<dbReference type="NCBIfam" id="TIGR00125">
    <property type="entry name" value="cyt_tran_rel"/>
    <property type="match status" value="1"/>
</dbReference>
<dbReference type="EC" id="2.7.7.3" evidence="9"/>
<evidence type="ECO:0000256" key="5">
    <source>
        <dbReference type="ARBA" id="ARBA00022840"/>
    </source>
</evidence>
<dbReference type="GO" id="GO:0004595">
    <property type="term" value="F:pantetheine-phosphate adenylyltransferase activity"/>
    <property type="evidence" value="ECO:0007669"/>
    <property type="project" value="UniProtKB-UniRule"/>
</dbReference>
<dbReference type="GO" id="GO:0015937">
    <property type="term" value="P:coenzyme A biosynthetic process"/>
    <property type="evidence" value="ECO:0007669"/>
    <property type="project" value="UniProtKB-UniRule"/>
</dbReference>
<feature type="binding site" evidence="9">
    <location>
        <position position="9"/>
    </location>
    <ligand>
        <name>substrate</name>
    </ligand>
</feature>
<feature type="binding site" evidence="9">
    <location>
        <position position="41"/>
    </location>
    <ligand>
        <name>substrate</name>
    </ligand>
</feature>
<feature type="binding site" evidence="9">
    <location>
        <begin position="88"/>
        <end position="90"/>
    </location>
    <ligand>
        <name>ATP</name>
        <dbReference type="ChEBI" id="CHEBI:30616"/>
    </ligand>
</feature>
<dbReference type="NCBIfam" id="TIGR01510">
    <property type="entry name" value="coaD_prev_kdtB"/>
    <property type="match status" value="1"/>
</dbReference>
<dbReference type="UniPathway" id="UPA00241">
    <property type="reaction ID" value="UER00355"/>
</dbReference>
<evidence type="ECO:0000256" key="3">
    <source>
        <dbReference type="ARBA" id="ARBA00022695"/>
    </source>
</evidence>
<dbReference type="RefSeq" id="WP_093368850.1">
    <property type="nucleotide sequence ID" value="NZ_FOQA01000001.1"/>
</dbReference>
<feature type="binding site" evidence="9">
    <location>
        <position position="87"/>
    </location>
    <ligand>
        <name>substrate</name>
    </ligand>
</feature>
<keyword evidence="3 9" id="KW-0548">Nucleotidyltransferase</keyword>
<comment type="similarity">
    <text evidence="9">Belongs to the bacterial CoaD family.</text>
</comment>
<dbReference type="InterPro" id="IPR004821">
    <property type="entry name" value="Cyt_trans-like"/>
</dbReference>
<keyword evidence="1 9" id="KW-0963">Cytoplasm</keyword>
<comment type="function">
    <text evidence="9">Reversibly transfers an adenylyl group from ATP to 4'-phosphopantetheine, yielding dephospho-CoA (dPCoA) and pyrophosphate.</text>
</comment>
<feature type="binding site" evidence="9">
    <location>
        <position position="98"/>
    </location>
    <ligand>
        <name>ATP</name>
        <dbReference type="ChEBI" id="CHEBI:30616"/>
    </ligand>
</feature>
<evidence type="ECO:0000313" key="11">
    <source>
        <dbReference type="EMBL" id="SFH50988.1"/>
    </source>
</evidence>
<dbReference type="Proteomes" id="UP000199287">
    <property type="component" value="Unassembled WGS sequence"/>
</dbReference>
<dbReference type="InterPro" id="IPR001980">
    <property type="entry name" value="PPAT"/>
</dbReference>
<evidence type="ECO:0000256" key="1">
    <source>
        <dbReference type="ARBA" id="ARBA00022490"/>
    </source>
</evidence>
<gene>
    <name evidence="9" type="primary">coaD</name>
    <name evidence="11" type="ORF">SAMN05192551_101292</name>
</gene>
<feature type="binding site" evidence="9">
    <location>
        <position position="73"/>
    </location>
    <ligand>
        <name>substrate</name>
    </ligand>
</feature>
<dbReference type="SUPFAM" id="SSF52374">
    <property type="entry name" value="Nucleotidylyl transferase"/>
    <property type="match status" value="1"/>
</dbReference>
<accession>A0A1I3ALM9</accession>